<gene>
    <name evidence="2" type="ORF">C492_16658</name>
</gene>
<keyword evidence="1" id="KW-0812">Transmembrane</keyword>
<dbReference type="STRING" id="1227498.C492_16658"/>
<dbReference type="AlphaFoldDB" id="L9WXT7"/>
<feature type="transmembrane region" description="Helical" evidence="1">
    <location>
        <begin position="108"/>
        <end position="128"/>
    </location>
</feature>
<sequence>MSVFRRSGVFGRTTRRRVFDAATAVSAGAVEAVSVGLWFALVAGSRTTATALGGVAVLVCGTLVRTRIVAAAVDGWRVGRGPRRIGLALAVAAGWICWLLAAENVGSPAGAIVSTALLGAGLSVLFALEDAGCRPRSADADRLASIVPGFLLALGAGGLLRASWASGWTIVSPPLPLGATAVVVRIGPLQLGLLGFAALAVTAHRRRLRRLTAS</sequence>
<name>L9WXT7_9EURY</name>
<evidence type="ECO:0000313" key="2">
    <source>
        <dbReference type="EMBL" id="ELY54227.1"/>
    </source>
</evidence>
<keyword evidence="3" id="KW-1185">Reference proteome</keyword>
<keyword evidence="1" id="KW-1133">Transmembrane helix</keyword>
<feature type="transmembrane region" description="Helical" evidence="1">
    <location>
        <begin position="149"/>
        <end position="171"/>
    </location>
</feature>
<keyword evidence="1" id="KW-0472">Membrane</keyword>
<dbReference type="EMBL" id="AOIA01000141">
    <property type="protein sequence ID" value="ELY54227.1"/>
    <property type="molecule type" value="Genomic_DNA"/>
</dbReference>
<proteinExistence type="predicted"/>
<evidence type="ECO:0000313" key="3">
    <source>
        <dbReference type="Proteomes" id="UP000011531"/>
    </source>
</evidence>
<dbReference type="Proteomes" id="UP000011531">
    <property type="component" value="Unassembled WGS sequence"/>
</dbReference>
<dbReference type="RefSeq" id="WP_008425551.1">
    <property type="nucleotide sequence ID" value="NZ_AOIA01000141.1"/>
</dbReference>
<comment type="caution">
    <text evidence="2">The sequence shown here is derived from an EMBL/GenBank/DDBJ whole genome shotgun (WGS) entry which is preliminary data.</text>
</comment>
<reference evidence="2 3" key="1">
    <citation type="journal article" date="2014" name="PLoS Genet.">
        <title>Phylogenetically driven sequencing of extremely halophilic archaea reveals strategies for static and dynamic osmo-response.</title>
        <authorList>
            <person name="Becker E.A."/>
            <person name="Seitzer P.M."/>
            <person name="Tritt A."/>
            <person name="Larsen D."/>
            <person name="Krusor M."/>
            <person name="Yao A.I."/>
            <person name="Wu D."/>
            <person name="Madern D."/>
            <person name="Eisen J.A."/>
            <person name="Darling A.E."/>
            <person name="Facciotti M.T."/>
        </authorList>
    </citation>
    <scope>NUCLEOTIDE SEQUENCE [LARGE SCALE GENOMIC DNA]</scope>
    <source>
        <strain evidence="2 3">DSM 18795</strain>
    </source>
</reference>
<feature type="transmembrane region" description="Helical" evidence="1">
    <location>
        <begin position="177"/>
        <end position="201"/>
    </location>
</feature>
<protein>
    <submittedName>
        <fullName evidence="2">Uncharacterized protein</fullName>
    </submittedName>
</protein>
<feature type="transmembrane region" description="Helical" evidence="1">
    <location>
        <begin position="21"/>
        <end position="41"/>
    </location>
</feature>
<feature type="transmembrane region" description="Helical" evidence="1">
    <location>
        <begin position="85"/>
        <end position="102"/>
    </location>
</feature>
<organism evidence="2 3">
    <name type="scientific">Natronococcus jeotgali DSM 18795</name>
    <dbReference type="NCBI Taxonomy" id="1227498"/>
    <lineage>
        <taxon>Archaea</taxon>
        <taxon>Methanobacteriati</taxon>
        <taxon>Methanobacteriota</taxon>
        <taxon>Stenosarchaea group</taxon>
        <taxon>Halobacteria</taxon>
        <taxon>Halobacteriales</taxon>
        <taxon>Natrialbaceae</taxon>
        <taxon>Natronococcus</taxon>
    </lineage>
</organism>
<evidence type="ECO:0000256" key="1">
    <source>
        <dbReference type="SAM" id="Phobius"/>
    </source>
</evidence>
<dbReference type="OrthoDB" id="203414at2157"/>
<accession>L9WXT7</accession>
<feature type="transmembrane region" description="Helical" evidence="1">
    <location>
        <begin position="47"/>
        <end position="64"/>
    </location>
</feature>